<evidence type="ECO:0000256" key="2">
    <source>
        <dbReference type="ARBA" id="ARBA00022448"/>
    </source>
</evidence>
<dbReference type="Pfam" id="PF00169">
    <property type="entry name" value="PH"/>
    <property type="match status" value="1"/>
</dbReference>
<gene>
    <name evidence="11" type="primary">LOC103519780</name>
</gene>
<evidence type="ECO:0000256" key="3">
    <source>
        <dbReference type="ARBA" id="ARBA00022553"/>
    </source>
</evidence>
<evidence type="ECO:0000256" key="8">
    <source>
        <dbReference type="SAM" id="MobiDB-lite"/>
    </source>
</evidence>
<accession>A0A3Q0JLQ8</accession>
<feature type="compositionally biased region" description="Polar residues" evidence="8">
    <location>
        <begin position="243"/>
        <end position="253"/>
    </location>
</feature>
<dbReference type="GO" id="GO:0005829">
    <property type="term" value="C:cytosol"/>
    <property type="evidence" value="ECO:0007669"/>
    <property type="project" value="TreeGrafter"/>
</dbReference>
<evidence type="ECO:0000256" key="1">
    <source>
        <dbReference type="ARBA" id="ARBA00008842"/>
    </source>
</evidence>
<dbReference type="SMART" id="SM00233">
    <property type="entry name" value="PH"/>
    <property type="match status" value="1"/>
</dbReference>
<dbReference type="PROSITE" id="PS01013">
    <property type="entry name" value="OSBP"/>
    <property type="match status" value="1"/>
</dbReference>
<organism evidence="10 11">
    <name type="scientific">Diaphorina citri</name>
    <name type="common">Asian citrus psyllid</name>
    <dbReference type="NCBI Taxonomy" id="121845"/>
    <lineage>
        <taxon>Eukaryota</taxon>
        <taxon>Metazoa</taxon>
        <taxon>Ecdysozoa</taxon>
        <taxon>Arthropoda</taxon>
        <taxon>Hexapoda</taxon>
        <taxon>Insecta</taxon>
        <taxon>Pterygota</taxon>
        <taxon>Neoptera</taxon>
        <taxon>Paraneoptera</taxon>
        <taxon>Hemiptera</taxon>
        <taxon>Sternorrhyncha</taxon>
        <taxon>Psylloidea</taxon>
        <taxon>Psyllidae</taxon>
        <taxon>Diaphorininae</taxon>
        <taxon>Diaphorina</taxon>
    </lineage>
</organism>
<dbReference type="PANTHER" id="PTHR10972">
    <property type="entry name" value="OXYSTEROL-BINDING PROTEIN-RELATED"/>
    <property type="match status" value="1"/>
</dbReference>
<dbReference type="Proteomes" id="UP000079169">
    <property type="component" value="Unplaced"/>
</dbReference>
<dbReference type="FunFam" id="2.40.160.120:FF:000001">
    <property type="entry name" value="Oxysterol-binding protein"/>
    <property type="match status" value="1"/>
</dbReference>
<dbReference type="PaxDb" id="121845-A0A3Q0JLQ8"/>
<keyword evidence="10" id="KW-1185">Reference proteome</keyword>
<sequence>MCDITIFSDFVSDEEDFEVDGEVKLENIIKTLSVNLEQLQSYNEIINKHGAALLRTLSELESCDNPQELQCQIKEINERATLFRITTNAMINSCGKYLEIAQTQGGKWQRMLQHERDQRLKLEELLEQMARCSTGPPVHDSGPRLGGLPREEEAEDEEDSVFYDANEVMTENGGLDPAGRGLLEPVRYPYSPHFPSCSLMTQVYCIFSTDDEHDTDSSTSEVDEGVPNLPPRTSPSSLPPVDENSTTPLPNSKCQDALSQVNRIEQRFPTGGTRTPGGRKMSALNTTDIKASHSDAEMKGWLFKWTNYLKGYQKRWFVLSNGLLSYYRNQAEMSHTCRGTISLRGAIIQTEDSCTFIISNGVQTFHIKASNEVERQRWVTALELAKSKARSTRESGNTYLYGIATDDVFRQHALVAAFSTSAYSTTAVRTGKPFNPLLGETYECDRTADAGWKAFSEQVSHHPPIAAQYVEGKAWKAWQDLAVHSKFRGKYIQVTPAGRFNLVFTKSNQHYTWNRVQSTVHNVIVGNLWVDQHGESDVINVTTGSTCRLTFYPYSYFSRQTQRRVKGSVLSKDGQVKWSVQGFWDTKMEIAKVVNDKEGVPVTVWERNEYLAPQYYCFTKFACQLNELEEGVAPTDSRLRPDQRLLEVGCYDEATEEKLRLEEKQRGKRREEMARFEERIAGVSSGSGGKLSFFLGRGEILGTRSEVTSMKNCYKKELSQMSSGHCYYRVRLNAKRSFKNSSSDQYYEDIEDKIPYLVSHHPPIAAQYVEGKAWKAWQDLAVHSKFRGKYIQVTPAGRFNLVFTKSNSEIFGHIAIKGQLEPGLSDIHFLNPAFNLFLNGENTATSRGWSSSVLCGGNVRSVIPEALQYSMASID</sequence>
<dbReference type="RefSeq" id="XP_026689269.1">
    <property type="nucleotide sequence ID" value="XM_026833468.1"/>
</dbReference>
<evidence type="ECO:0000256" key="4">
    <source>
        <dbReference type="ARBA" id="ARBA00023055"/>
    </source>
</evidence>
<dbReference type="CDD" id="cd13284">
    <property type="entry name" value="PH_OSBP_ORP4"/>
    <property type="match status" value="1"/>
</dbReference>
<protein>
    <recommendedName>
        <fullName evidence="7">Oxysterol-binding protein</fullName>
    </recommendedName>
</protein>
<dbReference type="SUPFAM" id="SSF50729">
    <property type="entry name" value="PH domain-like"/>
    <property type="match status" value="1"/>
</dbReference>
<dbReference type="KEGG" id="dci:103519780"/>
<dbReference type="SUPFAM" id="SSF144000">
    <property type="entry name" value="Oxysterol-binding protein-like"/>
    <property type="match status" value="2"/>
</dbReference>
<dbReference type="STRING" id="121845.A0A3Q0JLQ8"/>
<feature type="domain" description="PH" evidence="9">
    <location>
        <begin position="295"/>
        <end position="387"/>
    </location>
</feature>
<proteinExistence type="inferred from homology"/>
<dbReference type="AlphaFoldDB" id="A0A3Q0JLQ8"/>
<evidence type="ECO:0000256" key="6">
    <source>
        <dbReference type="RuleBase" id="RU003844"/>
    </source>
</evidence>
<dbReference type="InterPro" id="IPR001849">
    <property type="entry name" value="PH_domain"/>
</dbReference>
<evidence type="ECO:0000256" key="5">
    <source>
        <dbReference type="ARBA" id="ARBA00023121"/>
    </source>
</evidence>
<dbReference type="InterPro" id="IPR037239">
    <property type="entry name" value="OSBP_sf"/>
</dbReference>
<evidence type="ECO:0000313" key="10">
    <source>
        <dbReference type="Proteomes" id="UP000079169"/>
    </source>
</evidence>
<keyword evidence="2 7" id="KW-0813">Transport</keyword>
<dbReference type="InterPro" id="IPR000648">
    <property type="entry name" value="Oxysterol-bd"/>
</dbReference>
<dbReference type="InterPro" id="IPR011993">
    <property type="entry name" value="PH-like_dom_sf"/>
</dbReference>
<evidence type="ECO:0000259" key="9">
    <source>
        <dbReference type="PROSITE" id="PS50003"/>
    </source>
</evidence>
<evidence type="ECO:0000256" key="7">
    <source>
        <dbReference type="RuleBase" id="RU003845"/>
    </source>
</evidence>
<dbReference type="Pfam" id="PF01237">
    <property type="entry name" value="Oxysterol_BP"/>
    <property type="match status" value="2"/>
</dbReference>
<dbReference type="PROSITE" id="PS50003">
    <property type="entry name" value="PH_DOMAIN"/>
    <property type="match status" value="1"/>
</dbReference>
<dbReference type="InterPro" id="IPR018494">
    <property type="entry name" value="Oxysterol-bd_CS"/>
</dbReference>
<dbReference type="Gene3D" id="2.40.160.120">
    <property type="match status" value="2"/>
</dbReference>
<dbReference type="GO" id="GO:0097038">
    <property type="term" value="C:perinuclear endoplasmic reticulum"/>
    <property type="evidence" value="ECO:0007669"/>
    <property type="project" value="TreeGrafter"/>
</dbReference>
<keyword evidence="5" id="KW-0446">Lipid-binding</keyword>
<name>A0A3Q0JLQ8_DIACI</name>
<feature type="region of interest" description="Disordered" evidence="8">
    <location>
        <begin position="132"/>
        <end position="158"/>
    </location>
</feature>
<reference evidence="11" key="1">
    <citation type="submission" date="2025-08" db="UniProtKB">
        <authorList>
            <consortium name="RefSeq"/>
        </authorList>
    </citation>
    <scope>IDENTIFICATION</scope>
</reference>
<keyword evidence="3" id="KW-0597">Phosphoprotein</keyword>
<dbReference type="GO" id="GO:0120009">
    <property type="term" value="P:intermembrane lipid transfer"/>
    <property type="evidence" value="ECO:0007669"/>
    <property type="project" value="UniProtKB-ARBA"/>
</dbReference>
<keyword evidence="4 7" id="KW-0445">Lipid transport</keyword>
<dbReference type="GO" id="GO:0032934">
    <property type="term" value="F:sterol binding"/>
    <property type="evidence" value="ECO:0007669"/>
    <property type="project" value="TreeGrafter"/>
</dbReference>
<dbReference type="GeneID" id="103519780"/>
<dbReference type="PANTHER" id="PTHR10972:SF205">
    <property type="entry name" value="OXYSTEROL-BINDING PROTEIN 1"/>
    <property type="match status" value="1"/>
</dbReference>
<comment type="similarity">
    <text evidence="1 6">Belongs to the OSBP family.</text>
</comment>
<evidence type="ECO:0000313" key="11">
    <source>
        <dbReference type="RefSeq" id="XP_026689269.1"/>
    </source>
</evidence>
<feature type="region of interest" description="Disordered" evidence="8">
    <location>
        <begin position="211"/>
        <end position="253"/>
    </location>
</feature>
<dbReference type="Gene3D" id="2.30.29.30">
    <property type="entry name" value="Pleckstrin-homology domain (PH domain)/Phosphotyrosine-binding domain (PTB)"/>
    <property type="match status" value="1"/>
</dbReference>
<dbReference type="GO" id="GO:0005886">
    <property type="term" value="C:plasma membrane"/>
    <property type="evidence" value="ECO:0007669"/>
    <property type="project" value="TreeGrafter"/>
</dbReference>